<protein>
    <submittedName>
        <fullName evidence="2">NADH2 dehydrogenase (Ubiquinone) 14K chain</fullName>
    </submittedName>
</protein>
<reference evidence="2 3" key="2">
    <citation type="journal article" date="2021" name="Curr. Genet.">
        <title>Genetic response to nitrogen starvation in the aggressive Eucalyptus foliar pathogen Teratosphaeria destructans.</title>
        <authorList>
            <person name="Havenga M."/>
            <person name="Wingfield B.D."/>
            <person name="Wingfield M.J."/>
            <person name="Dreyer L.L."/>
            <person name="Roets F."/>
            <person name="Aylward J."/>
        </authorList>
    </citation>
    <scope>NUCLEOTIDE SEQUENCE [LARGE SCALE GENOMIC DNA]</scope>
    <source>
        <strain evidence="2">CMW44962</strain>
    </source>
</reference>
<proteinExistence type="predicted"/>
<organism evidence="2 3">
    <name type="scientific">Teratosphaeria destructans</name>
    <dbReference type="NCBI Taxonomy" id="418781"/>
    <lineage>
        <taxon>Eukaryota</taxon>
        <taxon>Fungi</taxon>
        <taxon>Dikarya</taxon>
        <taxon>Ascomycota</taxon>
        <taxon>Pezizomycotina</taxon>
        <taxon>Dothideomycetes</taxon>
        <taxon>Dothideomycetidae</taxon>
        <taxon>Mycosphaerellales</taxon>
        <taxon>Teratosphaeriaceae</taxon>
        <taxon>Teratosphaeria</taxon>
    </lineage>
</organism>
<dbReference type="EMBL" id="RIBY02000369">
    <property type="protein sequence ID" value="KAH9843372.1"/>
    <property type="molecule type" value="Genomic_DNA"/>
</dbReference>
<keyword evidence="1" id="KW-0812">Transmembrane</keyword>
<feature type="transmembrane region" description="Helical" evidence="1">
    <location>
        <begin position="32"/>
        <end position="48"/>
    </location>
</feature>
<keyword evidence="1" id="KW-0472">Membrane</keyword>
<evidence type="ECO:0000256" key="1">
    <source>
        <dbReference type="SAM" id="Phobius"/>
    </source>
</evidence>
<keyword evidence="1" id="KW-1133">Transmembrane helix</keyword>
<dbReference type="AlphaFoldDB" id="A0A9W7SZJ0"/>
<sequence>MVNKILFWSGFGLAVRFWQLGIEMRPFLSNPIAYPIYGTIGAAFGYYIQGVENNQMRFLRETRDRLLEKRRRRAEREGSTIGNLGTEFQRDQEGLFASPKVVVEKAEHIPDGPVERTKA</sequence>
<dbReference type="OrthoDB" id="2141050at2759"/>
<name>A0A9W7SZJ0_9PEZI</name>
<evidence type="ECO:0000313" key="3">
    <source>
        <dbReference type="Proteomes" id="UP001138500"/>
    </source>
</evidence>
<dbReference type="PANTHER" id="PTHR39218">
    <property type="entry name" value="OXIDOREDUCTASE 14 KDA SUBUNIT, PUTATIVE (AFU_ORTHOLOGUE AFUA_1G12110)-RELATED"/>
    <property type="match status" value="1"/>
</dbReference>
<comment type="caution">
    <text evidence="2">The sequence shown here is derived from an EMBL/GenBank/DDBJ whole genome shotgun (WGS) entry which is preliminary data.</text>
</comment>
<dbReference type="Proteomes" id="UP001138500">
    <property type="component" value="Unassembled WGS sequence"/>
</dbReference>
<gene>
    <name evidence="2" type="ORF">Tdes44962_MAKER07442</name>
</gene>
<keyword evidence="3" id="KW-1185">Reference proteome</keyword>
<accession>A0A9W7SZJ0</accession>
<reference evidence="2 3" key="1">
    <citation type="journal article" date="2018" name="IMA Fungus">
        <title>IMA Genome-F 10: Nine draft genome sequences of Claviceps purpurea s.lat., including C. arundinis, C. humidiphila, and C. cf. spartinae, pseudomolecules for the pitch canker pathogen Fusarium circinatum, draft genome of Davidsoniella eucalypti, Grosmannia galeiformis, Quambalaria eucalypti, and Teratosphaeria destructans.</title>
        <authorList>
            <person name="Wingfield B.D."/>
            <person name="Liu M."/>
            <person name="Nguyen H.D."/>
            <person name="Lane F.A."/>
            <person name="Morgan S.W."/>
            <person name="De Vos L."/>
            <person name="Wilken P.M."/>
            <person name="Duong T.A."/>
            <person name="Aylward J."/>
            <person name="Coetzee M.P."/>
            <person name="Dadej K."/>
            <person name="De Beer Z.W."/>
            <person name="Findlay W."/>
            <person name="Havenga M."/>
            <person name="Kolarik M."/>
            <person name="Menzies J.G."/>
            <person name="Naidoo K."/>
            <person name="Pochopski O."/>
            <person name="Shoukouhi P."/>
            <person name="Santana Q.C."/>
            <person name="Seifert K.A."/>
            <person name="Soal N."/>
            <person name="Steenkamp E.T."/>
            <person name="Tatham C.T."/>
            <person name="van der Nest M.A."/>
            <person name="Wingfield M.J."/>
        </authorList>
    </citation>
    <scope>NUCLEOTIDE SEQUENCE [LARGE SCALE GENOMIC DNA]</scope>
    <source>
        <strain evidence="2">CMW44962</strain>
    </source>
</reference>
<evidence type="ECO:0000313" key="2">
    <source>
        <dbReference type="EMBL" id="KAH9843372.1"/>
    </source>
</evidence>
<dbReference type="PANTHER" id="PTHR39218:SF1">
    <property type="entry name" value="OXIDOREDUCTASE 14 KDA SUBUNIT, PUTATIVE (AFU_ORTHOLOGUE AFUA_1G12110)-RELATED"/>
    <property type="match status" value="1"/>
</dbReference>